<dbReference type="EMBL" id="JACHDB010000001">
    <property type="protein sequence ID" value="MBB5434353.1"/>
    <property type="molecule type" value="Genomic_DNA"/>
</dbReference>
<feature type="transmembrane region" description="Helical" evidence="1">
    <location>
        <begin position="236"/>
        <end position="256"/>
    </location>
</feature>
<gene>
    <name evidence="2" type="ORF">HDA36_004437</name>
</gene>
<organism evidence="2 3">
    <name type="scientific">Nocardiopsis composta</name>
    <dbReference type="NCBI Taxonomy" id="157465"/>
    <lineage>
        <taxon>Bacteria</taxon>
        <taxon>Bacillati</taxon>
        <taxon>Actinomycetota</taxon>
        <taxon>Actinomycetes</taxon>
        <taxon>Streptosporangiales</taxon>
        <taxon>Nocardiopsidaceae</taxon>
        <taxon>Nocardiopsis</taxon>
    </lineage>
</organism>
<sequence length="313" mass="32156">MASIDLSGGGPGTGAGSRAGRIAGWSAAAALTLCVLVHQLGGGAGEGRTAALFWAGSAAGVLLLRLLPPRAPEQRMRARVRARLAGHPVAAETALLLGCPVAFAGAYTVLTPLFASIGPAAEPLAYYTAKIIFLLLIPLLFVGGAGLMRRSSGPDLPSLALRVREPWRWAGLPVALLAPLALAAPWAPYVVLPGALPDDYAVGAALLVSYVGITAAEVLFFAVLLQTRLELLLGRWPAILLIALVYPALSLVGRPVGGGLESLADAVALLGAGVILSGYMWSRHRNAWSVLAMHGLLTTFAVVPTGVFAVTTG</sequence>
<keyword evidence="1" id="KW-0812">Transmembrane</keyword>
<proteinExistence type="predicted"/>
<name>A0A7W8QPP4_9ACTN</name>
<keyword evidence="1" id="KW-1133">Transmembrane helix</keyword>
<feature type="transmembrane region" description="Helical" evidence="1">
    <location>
        <begin position="51"/>
        <end position="68"/>
    </location>
</feature>
<accession>A0A7W8QPP4</accession>
<feature type="transmembrane region" description="Helical" evidence="1">
    <location>
        <begin position="262"/>
        <end position="281"/>
    </location>
</feature>
<feature type="transmembrane region" description="Helical" evidence="1">
    <location>
        <begin position="22"/>
        <end position="39"/>
    </location>
</feature>
<evidence type="ECO:0000313" key="3">
    <source>
        <dbReference type="Proteomes" id="UP000572635"/>
    </source>
</evidence>
<evidence type="ECO:0000313" key="2">
    <source>
        <dbReference type="EMBL" id="MBB5434353.1"/>
    </source>
</evidence>
<feature type="transmembrane region" description="Helical" evidence="1">
    <location>
        <begin position="200"/>
        <end position="224"/>
    </location>
</feature>
<feature type="transmembrane region" description="Helical" evidence="1">
    <location>
        <begin position="127"/>
        <end position="148"/>
    </location>
</feature>
<protein>
    <submittedName>
        <fullName evidence="2">Membrane protease YdiL (CAAX protease family)</fullName>
    </submittedName>
</protein>
<evidence type="ECO:0000256" key="1">
    <source>
        <dbReference type="SAM" id="Phobius"/>
    </source>
</evidence>
<dbReference type="RefSeq" id="WP_184394891.1">
    <property type="nucleotide sequence ID" value="NZ_BAAAJD010000064.1"/>
</dbReference>
<dbReference type="AlphaFoldDB" id="A0A7W8QPP4"/>
<keyword evidence="3" id="KW-1185">Reference proteome</keyword>
<feature type="transmembrane region" description="Helical" evidence="1">
    <location>
        <begin position="288"/>
        <end position="310"/>
    </location>
</feature>
<dbReference type="GO" id="GO:0008233">
    <property type="term" value="F:peptidase activity"/>
    <property type="evidence" value="ECO:0007669"/>
    <property type="project" value="UniProtKB-KW"/>
</dbReference>
<keyword evidence="2" id="KW-0645">Protease</keyword>
<feature type="transmembrane region" description="Helical" evidence="1">
    <location>
        <begin position="169"/>
        <end position="188"/>
    </location>
</feature>
<feature type="transmembrane region" description="Helical" evidence="1">
    <location>
        <begin position="89"/>
        <end position="115"/>
    </location>
</feature>
<comment type="caution">
    <text evidence="2">The sequence shown here is derived from an EMBL/GenBank/DDBJ whole genome shotgun (WGS) entry which is preliminary data.</text>
</comment>
<keyword evidence="2" id="KW-0378">Hydrolase</keyword>
<dbReference type="GO" id="GO:0006508">
    <property type="term" value="P:proteolysis"/>
    <property type="evidence" value="ECO:0007669"/>
    <property type="project" value="UniProtKB-KW"/>
</dbReference>
<keyword evidence="1" id="KW-0472">Membrane</keyword>
<reference evidence="2 3" key="1">
    <citation type="submission" date="2020-08" db="EMBL/GenBank/DDBJ databases">
        <title>Sequencing the genomes of 1000 actinobacteria strains.</title>
        <authorList>
            <person name="Klenk H.-P."/>
        </authorList>
    </citation>
    <scope>NUCLEOTIDE SEQUENCE [LARGE SCALE GENOMIC DNA]</scope>
    <source>
        <strain evidence="2 3">DSM 44551</strain>
    </source>
</reference>
<dbReference type="Proteomes" id="UP000572635">
    <property type="component" value="Unassembled WGS sequence"/>
</dbReference>